<name>A0A1F5FV47_9BACT</name>
<proteinExistence type="predicted"/>
<dbReference type="AlphaFoldDB" id="A0A1F5FV47"/>
<protein>
    <submittedName>
        <fullName evidence="1">Uncharacterized protein</fullName>
    </submittedName>
</protein>
<organism evidence="1 2">
    <name type="scientific">Candidatus Collierbacteria bacterium RIFOXYD1_FULL_40_9</name>
    <dbReference type="NCBI Taxonomy" id="1817731"/>
    <lineage>
        <taxon>Bacteria</taxon>
        <taxon>Candidatus Collieribacteriota</taxon>
    </lineage>
</organism>
<gene>
    <name evidence="1" type="ORF">A2572_00255</name>
</gene>
<sequence length="65" mass="7138">MFIEGRKVVVLESAEVHGSVHPHGPLGFEVPYVKTFTDALTKIIGSDPQSWKIAKEFDSDPRSVG</sequence>
<reference evidence="1 2" key="1">
    <citation type="journal article" date="2016" name="Nat. Commun.">
        <title>Thousands of microbial genomes shed light on interconnected biogeochemical processes in an aquifer system.</title>
        <authorList>
            <person name="Anantharaman K."/>
            <person name="Brown C.T."/>
            <person name="Hug L.A."/>
            <person name="Sharon I."/>
            <person name="Castelle C.J."/>
            <person name="Probst A.J."/>
            <person name="Thomas B.C."/>
            <person name="Singh A."/>
            <person name="Wilkins M.J."/>
            <person name="Karaoz U."/>
            <person name="Brodie E.L."/>
            <person name="Williams K.H."/>
            <person name="Hubbard S.S."/>
            <person name="Banfield J.F."/>
        </authorList>
    </citation>
    <scope>NUCLEOTIDE SEQUENCE [LARGE SCALE GENOMIC DNA]</scope>
</reference>
<dbReference type="Proteomes" id="UP000179237">
    <property type="component" value="Unassembled WGS sequence"/>
</dbReference>
<accession>A0A1F5FV47</accession>
<evidence type="ECO:0000313" key="2">
    <source>
        <dbReference type="Proteomes" id="UP000179237"/>
    </source>
</evidence>
<dbReference type="EMBL" id="MFAQ01000015">
    <property type="protein sequence ID" value="OGD83483.1"/>
    <property type="molecule type" value="Genomic_DNA"/>
</dbReference>
<evidence type="ECO:0000313" key="1">
    <source>
        <dbReference type="EMBL" id="OGD83483.1"/>
    </source>
</evidence>
<comment type="caution">
    <text evidence="1">The sequence shown here is derived from an EMBL/GenBank/DDBJ whole genome shotgun (WGS) entry which is preliminary data.</text>
</comment>